<keyword evidence="3" id="KW-1185">Reference proteome</keyword>
<feature type="region of interest" description="Disordered" evidence="1">
    <location>
        <begin position="52"/>
        <end position="186"/>
    </location>
</feature>
<feature type="compositionally biased region" description="Basic and acidic residues" evidence="1">
    <location>
        <begin position="255"/>
        <end position="287"/>
    </location>
</feature>
<dbReference type="Proteomes" id="UP000636010">
    <property type="component" value="Unassembled WGS sequence"/>
</dbReference>
<feature type="compositionally biased region" description="Basic and acidic residues" evidence="1">
    <location>
        <begin position="154"/>
        <end position="172"/>
    </location>
</feature>
<accession>A0ABQ1LWA5</accession>
<feature type="compositionally biased region" description="Basic and acidic residues" evidence="1">
    <location>
        <begin position="294"/>
        <end position="309"/>
    </location>
</feature>
<evidence type="ECO:0000256" key="1">
    <source>
        <dbReference type="SAM" id="MobiDB-lite"/>
    </source>
</evidence>
<organism evidence="2 3">
    <name type="scientific">Marivirga lumbricoides</name>
    <dbReference type="NCBI Taxonomy" id="1046115"/>
    <lineage>
        <taxon>Bacteria</taxon>
        <taxon>Pseudomonadati</taxon>
        <taxon>Bacteroidota</taxon>
        <taxon>Cytophagia</taxon>
        <taxon>Cytophagales</taxon>
        <taxon>Marivirgaceae</taxon>
        <taxon>Marivirga</taxon>
    </lineage>
</organism>
<feature type="compositionally biased region" description="Basic and acidic residues" evidence="1">
    <location>
        <begin position="116"/>
        <end position="128"/>
    </location>
</feature>
<dbReference type="Gene3D" id="1.10.10.2480">
    <property type="match status" value="1"/>
</dbReference>
<evidence type="ECO:0000313" key="2">
    <source>
        <dbReference type="EMBL" id="GGC30962.1"/>
    </source>
</evidence>
<comment type="caution">
    <text evidence="2">The sequence shown here is derived from an EMBL/GenBank/DDBJ whole genome shotgun (WGS) entry which is preliminary data.</text>
</comment>
<reference evidence="3" key="1">
    <citation type="journal article" date="2019" name="Int. J. Syst. Evol. Microbiol.">
        <title>The Global Catalogue of Microorganisms (GCM) 10K type strain sequencing project: providing services to taxonomists for standard genome sequencing and annotation.</title>
        <authorList>
            <consortium name="The Broad Institute Genomics Platform"/>
            <consortium name="The Broad Institute Genome Sequencing Center for Infectious Disease"/>
            <person name="Wu L."/>
            <person name="Ma J."/>
        </authorList>
    </citation>
    <scope>NUCLEOTIDE SEQUENCE [LARGE SCALE GENOMIC DNA]</scope>
    <source>
        <strain evidence="3">CGMCC 1.10832</strain>
    </source>
</reference>
<evidence type="ECO:0008006" key="4">
    <source>
        <dbReference type="Google" id="ProtNLM"/>
    </source>
</evidence>
<dbReference type="RefSeq" id="WP_188461997.1">
    <property type="nucleotide sequence ID" value="NZ_BAABHU010000004.1"/>
</dbReference>
<feature type="compositionally biased region" description="Basic and acidic residues" evidence="1">
    <location>
        <begin position="52"/>
        <end position="83"/>
    </location>
</feature>
<feature type="region of interest" description="Disordered" evidence="1">
    <location>
        <begin position="217"/>
        <end position="339"/>
    </location>
</feature>
<protein>
    <recommendedName>
        <fullName evidence="4">Translation initiation factor IF-2</fullName>
    </recommendedName>
</protein>
<feature type="compositionally biased region" description="Basic and acidic residues" evidence="1">
    <location>
        <begin position="222"/>
        <end position="242"/>
    </location>
</feature>
<sequence>MRLAQAARNLSITTDDIIAFLSKKGIEVEKDSNTKLDEESVSLLFDYFDTKPVEEKEAAKKNADIDNKGKAEVEPTTHDETNNGKDYVALKSNESNESNESVEKVLPKDQSVVTQEHSELHSEDKNSNSKDSSFEPAETQEDNKPAEENNMDVAHIHVEGKVDENDKEKIDELTSEVQPSSKRYKTVADILDSETTSSTEEDIVIKAPKISLKGLNVLGKIDLPEPKPKEEKQKHSAEKDKSSNINKKKAHRRLKDNSRGKKRELTPQQIREREKKREARKQEEAERLRKKKKEAYYKEKILKPTQEKQKKNKPKKARTSNTEVNKKQVKPQPTTLLGKFWRWLNT</sequence>
<name>A0ABQ1LWA5_9BACT</name>
<evidence type="ECO:0000313" key="3">
    <source>
        <dbReference type="Proteomes" id="UP000636010"/>
    </source>
</evidence>
<dbReference type="EMBL" id="BMEC01000004">
    <property type="protein sequence ID" value="GGC30962.1"/>
    <property type="molecule type" value="Genomic_DNA"/>
</dbReference>
<proteinExistence type="predicted"/>
<gene>
    <name evidence="2" type="ORF">GCM10011506_15490</name>
</gene>